<dbReference type="SUPFAM" id="SSF48092">
    <property type="entry name" value="Transcription factor STAT-4 N-domain"/>
    <property type="match status" value="1"/>
</dbReference>
<evidence type="ECO:0000313" key="4">
    <source>
        <dbReference type="EMBL" id="OXA57846.1"/>
    </source>
</evidence>
<dbReference type="OrthoDB" id="19300at2759"/>
<gene>
    <name evidence="4" type="ORF">Fcan01_07693</name>
</gene>
<keyword evidence="1" id="KW-0175">Coiled coil</keyword>
<dbReference type="AlphaFoldDB" id="A0A226EMQ3"/>
<name>A0A226EMQ3_FOLCA</name>
<dbReference type="Proteomes" id="UP000198287">
    <property type="component" value="Unassembled WGS sequence"/>
</dbReference>
<dbReference type="Gene3D" id="1.20.1050.20">
    <property type="entry name" value="STAT transcription factor, all-alpha domain"/>
    <property type="match status" value="1"/>
</dbReference>
<organism evidence="4 5">
    <name type="scientific">Folsomia candida</name>
    <name type="common">Springtail</name>
    <dbReference type="NCBI Taxonomy" id="158441"/>
    <lineage>
        <taxon>Eukaryota</taxon>
        <taxon>Metazoa</taxon>
        <taxon>Ecdysozoa</taxon>
        <taxon>Arthropoda</taxon>
        <taxon>Hexapoda</taxon>
        <taxon>Collembola</taxon>
        <taxon>Entomobryomorpha</taxon>
        <taxon>Isotomoidea</taxon>
        <taxon>Isotomidae</taxon>
        <taxon>Proisotominae</taxon>
        <taxon>Folsomia</taxon>
    </lineage>
</organism>
<dbReference type="InterPro" id="IPR013799">
    <property type="entry name" value="STAT_TF_prot_interaction"/>
</dbReference>
<keyword evidence="5" id="KW-1185">Reference proteome</keyword>
<sequence>MVSQCHSQWDQVLSLDLFGDVWSFYKSQGIPISIRFRLNSVWLEFHVNELRLNANPRNSDDLPFFEKFMLNFVHDLRISANNILDSARLENDNSTIAMGFELQQETEELAMKFQENPVGLFCAIKSCLDYELEMIKLKTGCAPPPPTQGTSGSMTPQNPLSVTSRYNSLGSRLHKVVLTSTGQPTHIGEINRIRLQMQDTIVELVQLRENLNGLEVDIHIASECNPRNGGVQTEVHALQATWNQKRAQLIEKVASLKRDVTNFTSHIKNAISQISTFSVELIQLIDEWKIEQRHEANGMGDMSHSLDRISSLVKTKWGKL</sequence>
<dbReference type="GO" id="GO:0007165">
    <property type="term" value="P:signal transduction"/>
    <property type="evidence" value="ECO:0007669"/>
    <property type="project" value="InterPro"/>
</dbReference>
<accession>A0A226EMQ3</accession>
<dbReference type="InterPro" id="IPR013800">
    <property type="entry name" value="STAT_TF_alpha"/>
</dbReference>
<dbReference type="GO" id="GO:0006355">
    <property type="term" value="P:regulation of DNA-templated transcription"/>
    <property type="evidence" value="ECO:0007669"/>
    <property type="project" value="InterPro"/>
</dbReference>
<evidence type="ECO:0000256" key="1">
    <source>
        <dbReference type="SAM" id="Coils"/>
    </source>
</evidence>
<comment type="caution">
    <text evidence="4">The sequence shown here is derived from an EMBL/GenBank/DDBJ whole genome shotgun (WGS) entry which is preliminary data.</text>
</comment>
<protein>
    <submittedName>
        <fullName evidence="4">Uncharacterized protein</fullName>
    </submittedName>
</protein>
<feature type="domain" description="STAT transcription factor all-alpha" evidence="2">
    <location>
        <begin position="190"/>
        <end position="310"/>
    </location>
</feature>
<dbReference type="InterPro" id="IPR036535">
    <property type="entry name" value="STAT_N_sf"/>
</dbReference>
<evidence type="ECO:0000313" key="5">
    <source>
        <dbReference type="Proteomes" id="UP000198287"/>
    </source>
</evidence>
<proteinExistence type="predicted"/>
<reference evidence="4 5" key="1">
    <citation type="submission" date="2015-12" db="EMBL/GenBank/DDBJ databases">
        <title>The genome of Folsomia candida.</title>
        <authorList>
            <person name="Faddeeva A."/>
            <person name="Derks M.F."/>
            <person name="Anvar Y."/>
            <person name="Smit S."/>
            <person name="Van Straalen N."/>
            <person name="Roelofs D."/>
        </authorList>
    </citation>
    <scope>NUCLEOTIDE SEQUENCE [LARGE SCALE GENOMIC DNA]</scope>
    <source>
        <strain evidence="4 5">VU population</strain>
        <tissue evidence="4">Whole body</tissue>
    </source>
</reference>
<dbReference type="Pfam" id="PF01017">
    <property type="entry name" value="STAT_alpha"/>
    <property type="match status" value="1"/>
</dbReference>
<feature type="coiled-coil region" evidence="1">
    <location>
        <begin position="190"/>
        <end position="217"/>
    </location>
</feature>
<dbReference type="EMBL" id="LNIX01000003">
    <property type="protein sequence ID" value="OXA57846.1"/>
    <property type="molecule type" value="Genomic_DNA"/>
</dbReference>
<dbReference type="Gene3D" id="1.10.532.10">
    <property type="entry name" value="STAT transcription factor, N-terminal domain"/>
    <property type="match status" value="1"/>
</dbReference>
<evidence type="ECO:0000259" key="2">
    <source>
        <dbReference type="Pfam" id="PF01017"/>
    </source>
</evidence>
<feature type="domain" description="STAT transcription factor protein interaction" evidence="3">
    <location>
        <begin position="7"/>
        <end position="136"/>
    </location>
</feature>
<dbReference type="Pfam" id="PF02865">
    <property type="entry name" value="STAT_int"/>
    <property type="match status" value="1"/>
</dbReference>
<evidence type="ECO:0000259" key="3">
    <source>
        <dbReference type="Pfam" id="PF02865"/>
    </source>
</evidence>